<dbReference type="PROSITE" id="PS51257">
    <property type="entry name" value="PROKAR_LIPOPROTEIN"/>
    <property type="match status" value="1"/>
</dbReference>
<protein>
    <submittedName>
        <fullName evidence="6">Uncharacterized protein</fullName>
    </submittedName>
</protein>
<dbReference type="AlphaFoldDB" id="A0A2S9YUK3"/>
<keyword evidence="2" id="KW-0677">Repeat</keyword>
<feature type="chain" id="PRO_5015708850" evidence="5">
    <location>
        <begin position="28"/>
        <end position="297"/>
    </location>
</feature>
<organism evidence="6 7">
    <name type="scientific">Enhygromyxa salina</name>
    <dbReference type="NCBI Taxonomy" id="215803"/>
    <lineage>
        <taxon>Bacteria</taxon>
        <taxon>Pseudomonadati</taxon>
        <taxon>Myxococcota</taxon>
        <taxon>Polyangia</taxon>
        <taxon>Nannocystales</taxon>
        <taxon>Nannocystaceae</taxon>
        <taxon>Enhygromyxa</taxon>
    </lineage>
</organism>
<comment type="caution">
    <text evidence="6">The sequence shown here is derived from an EMBL/GenBank/DDBJ whole genome shotgun (WGS) entry which is preliminary data.</text>
</comment>
<sequence length="297" mass="30596">MIRPLMTYSTLGLGFVACLAVAGPACTDDGSAEAGNTETAGDGDGDGYPGDGDGDPGDGDGDPDFGDCGNGVVDDGEVCDDGNNVTEYPPFAAGDCIDDCSMVLATCNDGTVDPGEDCDDGNDDSKDACTTSCTTNSMGVHAACTVFEDGMEVDPLFNISEGDIQNCDNVEPVAGTAVGCNRSWQYIGNNLVYAAGGDCQIIALECEGDLCPPGPIGDYPNVSACPEGHVLIDKVIEGGGGVPEIRSKVCLLACESDRDCRWNEADVFWDGPGEYRCKTTPLSGGARVCNDGRNNEL</sequence>
<accession>A0A2S9YUK3</accession>
<feature type="region of interest" description="Disordered" evidence="4">
    <location>
        <begin position="29"/>
        <end position="67"/>
    </location>
</feature>
<dbReference type="InterPro" id="IPR011936">
    <property type="entry name" value="Myxo_disulph_rpt"/>
</dbReference>
<evidence type="ECO:0000313" key="7">
    <source>
        <dbReference type="Proteomes" id="UP000238823"/>
    </source>
</evidence>
<evidence type="ECO:0000256" key="2">
    <source>
        <dbReference type="ARBA" id="ARBA00022737"/>
    </source>
</evidence>
<feature type="signal peptide" evidence="5">
    <location>
        <begin position="1"/>
        <end position="27"/>
    </location>
</feature>
<dbReference type="RefSeq" id="WP_106088458.1">
    <property type="nucleotide sequence ID" value="NZ_PVNL01000035.1"/>
</dbReference>
<evidence type="ECO:0000256" key="5">
    <source>
        <dbReference type="SAM" id="SignalP"/>
    </source>
</evidence>
<gene>
    <name evidence="6" type="ORF">ENSA7_14190</name>
</gene>
<keyword evidence="3" id="KW-1015">Disulfide bond</keyword>
<dbReference type="NCBIfam" id="TIGR02232">
    <property type="entry name" value="myxo_disulf_rpt"/>
    <property type="match status" value="1"/>
</dbReference>
<feature type="compositionally biased region" description="Acidic residues" evidence="4">
    <location>
        <begin position="52"/>
        <end position="65"/>
    </location>
</feature>
<evidence type="ECO:0000313" key="6">
    <source>
        <dbReference type="EMBL" id="PRQ08787.1"/>
    </source>
</evidence>
<dbReference type="EMBL" id="PVNL01000035">
    <property type="protein sequence ID" value="PRQ08787.1"/>
    <property type="molecule type" value="Genomic_DNA"/>
</dbReference>
<reference evidence="6 7" key="1">
    <citation type="submission" date="2018-03" db="EMBL/GenBank/DDBJ databases">
        <title>Draft Genome Sequences of the Obligatory Marine Myxobacteria Enhygromyxa salina SWB007.</title>
        <authorList>
            <person name="Poehlein A."/>
            <person name="Moghaddam J.A."/>
            <person name="Harms H."/>
            <person name="Alanjari M."/>
            <person name="Koenig G.M."/>
            <person name="Daniel R."/>
            <person name="Schaeberle T.F."/>
        </authorList>
    </citation>
    <scope>NUCLEOTIDE SEQUENCE [LARGE SCALE GENOMIC DNA]</scope>
    <source>
        <strain evidence="6 7">SWB007</strain>
    </source>
</reference>
<dbReference type="Proteomes" id="UP000238823">
    <property type="component" value="Unassembled WGS sequence"/>
</dbReference>
<dbReference type="OrthoDB" id="5506222at2"/>
<evidence type="ECO:0000256" key="3">
    <source>
        <dbReference type="ARBA" id="ARBA00023157"/>
    </source>
</evidence>
<keyword evidence="1 5" id="KW-0732">Signal</keyword>
<evidence type="ECO:0000256" key="1">
    <source>
        <dbReference type="ARBA" id="ARBA00022729"/>
    </source>
</evidence>
<evidence type="ECO:0000256" key="4">
    <source>
        <dbReference type="SAM" id="MobiDB-lite"/>
    </source>
</evidence>
<proteinExistence type="predicted"/>
<name>A0A2S9YUK3_9BACT</name>